<name>A0A1C3XUX5_9BRAD</name>
<dbReference type="RefSeq" id="WP_165637982.1">
    <property type="nucleotide sequence ID" value="NZ_FMAI01000069.1"/>
</dbReference>
<sequence length="51" mass="5995">MNNLFSINRAADLLERDRATLVRALRHLPPEGYTKHGHPRWSMQTIRNALR</sequence>
<proteinExistence type="predicted"/>
<reference evidence="2" key="1">
    <citation type="submission" date="2016-08" db="EMBL/GenBank/DDBJ databases">
        <authorList>
            <person name="Varghese N."/>
            <person name="Submissions Spin"/>
        </authorList>
    </citation>
    <scope>NUCLEOTIDE SEQUENCE [LARGE SCALE GENOMIC DNA]</scope>
    <source>
        <strain evidence="2">ERR11</strain>
    </source>
</reference>
<evidence type="ECO:0000313" key="2">
    <source>
        <dbReference type="Proteomes" id="UP000199184"/>
    </source>
</evidence>
<dbReference type="Proteomes" id="UP000199184">
    <property type="component" value="Unassembled WGS sequence"/>
</dbReference>
<dbReference type="AlphaFoldDB" id="A0A1C3XUX5"/>
<protein>
    <submittedName>
        <fullName evidence="1">Uncharacterized protein</fullName>
    </submittedName>
</protein>
<evidence type="ECO:0000313" key="1">
    <source>
        <dbReference type="EMBL" id="SCB56052.1"/>
    </source>
</evidence>
<accession>A0A1C3XUX5</accession>
<keyword evidence="2" id="KW-1185">Reference proteome</keyword>
<dbReference type="EMBL" id="FMAI01000069">
    <property type="protein sequence ID" value="SCB56052.1"/>
    <property type="molecule type" value="Genomic_DNA"/>
</dbReference>
<organism evidence="1 2">
    <name type="scientific">Bradyrhizobium shewense</name>
    <dbReference type="NCBI Taxonomy" id="1761772"/>
    <lineage>
        <taxon>Bacteria</taxon>
        <taxon>Pseudomonadati</taxon>
        <taxon>Pseudomonadota</taxon>
        <taxon>Alphaproteobacteria</taxon>
        <taxon>Hyphomicrobiales</taxon>
        <taxon>Nitrobacteraceae</taxon>
        <taxon>Bradyrhizobium</taxon>
    </lineage>
</organism>
<gene>
    <name evidence="1" type="ORF">GA0061098_106910</name>
</gene>